<organism evidence="3 4">
    <name type="scientific">Candidatus Caccopulliclostridium gallistercoris</name>
    <dbReference type="NCBI Taxonomy" id="2840719"/>
    <lineage>
        <taxon>Bacteria</taxon>
        <taxon>Bacillati</taxon>
        <taxon>Bacillota</taxon>
        <taxon>Clostridia</taxon>
        <taxon>Candidatus Caccopulliclostridium</taxon>
    </lineage>
</organism>
<gene>
    <name evidence="3" type="ORF">IAA62_04425</name>
</gene>
<reference evidence="3" key="2">
    <citation type="journal article" date="2021" name="PeerJ">
        <title>Extensive microbial diversity within the chicken gut microbiome revealed by metagenomics and culture.</title>
        <authorList>
            <person name="Gilroy R."/>
            <person name="Ravi A."/>
            <person name="Getino M."/>
            <person name="Pursley I."/>
            <person name="Horton D.L."/>
            <person name="Alikhan N.F."/>
            <person name="Baker D."/>
            <person name="Gharbi K."/>
            <person name="Hall N."/>
            <person name="Watson M."/>
            <person name="Adriaenssens E.M."/>
            <person name="Foster-Nyarko E."/>
            <person name="Jarju S."/>
            <person name="Secka A."/>
            <person name="Antonio M."/>
            <person name="Oren A."/>
            <person name="Chaudhuri R.R."/>
            <person name="La Ragione R."/>
            <person name="Hildebrand F."/>
            <person name="Pallen M.J."/>
        </authorList>
    </citation>
    <scope>NUCLEOTIDE SEQUENCE</scope>
    <source>
        <strain evidence="3">CHK186-9395</strain>
    </source>
</reference>
<dbReference type="Proteomes" id="UP000886861">
    <property type="component" value="Unassembled WGS sequence"/>
</dbReference>
<evidence type="ECO:0000259" key="2">
    <source>
        <dbReference type="Pfam" id="PF18734"/>
    </source>
</evidence>
<dbReference type="AlphaFoldDB" id="A0A9D1SZ02"/>
<name>A0A9D1SZ02_9FIRM</name>
<comment type="caution">
    <text evidence="3">The sequence shown here is derived from an EMBL/GenBank/DDBJ whole genome shotgun (WGS) entry which is preliminary data.</text>
</comment>
<proteinExistence type="predicted"/>
<evidence type="ECO:0000313" key="3">
    <source>
        <dbReference type="EMBL" id="HIV01779.1"/>
    </source>
</evidence>
<evidence type="ECO:0000256" key="1">
    <source>
        <dbReference type="SAM" id="Coils"/>
    </source>
</evidence>
<reference evidence="3" key="1">
    <citation type="submission" date="2020-10" db="EMBL/GenBank/DDBJ databases">
        <authorList>
            <person name="Gilroy R."/>
        </authorList>
    </citation>
    <scope>NUCLEOTIDE SEQUENCE</scope>
    <source>
        <strain evidence="3">CHK186-9395</strain>
    </source>
</reference>
<dbReference type="Pfam" id="PF18734">
    <property type="entry name" value="HEPN_AbiU2"/>
    <property type="match status" value="1"/>
</dbReference>
<dbReference type="InterPro" id="IPR040704">
    <property type="entry name" value="HEPN_AbiU2"/>
</dbReference>
<keyword evidence="1" id="KW-0175">Coiled coil</keyword>
<dbReference type="EMBL" id="DVOJ01000015">
    <property type="protein sequence ID" value="HIV01779.1"/>
    <property type="molecule type" value="Genomic_DNA"/>
</dbReference>
<evidence type="ECO:0000313" key="4">
    <source>
        <dbReference type="Proteomes" id="UP000886861"/>
    </source>
</evidence>
<feature type="domain" description="HEPN AbiU2-like" evidence="2">
    <location>
        <begin position="8"/>
        <end position="173"/>
    </location>
</feature>
<protein>
    <recommendedName>
        <fullName evidence="2">HEPN AbiU2-like domain-containing protein</fullName>
    </recommendedName>
</protein>
<sequence>MNEKLTDLYRKLSLITHTIESAEDCYVNFQILEETINAKMKITEISNVSLNTFKFACLYQAIMNLSKVFADKNRSSYTISKLFDEFIKYKNEFYNSNLVENTISDLKNRLNEYDESISRLKQRRNKMYAHNDKEYFGDKDKIVRELPLFFADKECLIDYGKFATNKLRDLFNRPGQRISHYLYGNNQDFYNTIEFIENNYKKLN</sequence>
<accession>A0A9D1SZ02</accession>
<feature type="coiled-coil region" evidence="1">
    <location>
        <begin position="96"/>
        <end position="123"/>
    </location>
</feature>